<feature type="transmembrane region" description="Helical" evidence="1">
    <location>
        <begin position="125"/>
        <end position="144"/>
    </location>
</feature>
<comment type="caution">
    <text evidence="2">The sequence shown here is derived from an EMBL/GenBank/DDBJ whole genome shotgun (WGS) entry which is preliminary data.</text>
</comment>
<dbReference type="RefSeq" id="WP_165490741.1">
    <property type="nucleotide sequence ID" value="NZ_JBHSUS010000001.1"/>
</dbReference>
<gene>
    <name evidence="2" type="ORF">ACFP85_09125</name>
</gene>
<evidence type="ECO:0000313" key="2">
    <source>
        <dbReference type="EMBL" id="MFC6440306.1"/>
    </source>
</evidence>
<protein>
    <recommendedName>
        <fullName evidence="4">Lipoprotein</fullName>
    </recommendedName>
</protein>
<evidence type="ECO:0008006" key="4">
    <source>
        <dbReference type="Google" id="ProtNLM"/>
    </source>
</evidence>
<feature type="transmembrane region" description="Helical" evidence="1">
    <location>
        <begin position="61"/>
        <end position="81"/>
    </location>
</feature>
<accession>A0ABW1XL43</accession>
<evidence type="ECO:0000313" key="3">
    <source>
        <dbReference type="Proteomes" id="UP001596364"/>
    </source>
</evidence>
<dbReference type="EMBL" id="JBHSUS010000001">
    <property type="protein sequence ID" value="MFC6440306.1"/>
    <property type="molecule type" value="Genomic_DNA"/>
</dbReference>
<sequence>MGKLSRRAIGLLLAFAVTYSVATCCHTLMVLQELNSLNIQLDSATIVKSLVKDWLYMLPTYGVMLFVLLFSSFLLTTYVRHRVRFRGERISRWIFPVVGALAILLTLNMLYPILDFTLIAGARGFWGMLLQGVAGLCGGLAYMYSVEWMRKRARGRAKQRHLTAKQRRSTF</sequence>
<keyword evidence="1" id="KW-1133">Transmembrane helix</keyword>
<keyword evidence="3" id="KW-1185">Reference proteome</keyword>
<dbReference type="Proteomes" id="UP001596364">
    <property type="component" value="Unassembled WGS sequence"/>
</dbReference>
<name>A0ABW1XL43_9ALTE</name>
<feature type="transmembrane region" description="Helical" evidence="1">
    <location>
        <begin position="93"/>
        <end position="113"/>
    </location>
</feature>
<proteinExistence type="predicted"/>
<reference evidence="3" key="1">
    <citation type="journal article" date="2019" name="Int. J. Syst. Evol. Microbiol.">
        <title>The Global Catalogue of Microorganisms (GCM) 10K type strain sequencing project: providing services to taxonomists for standard genome sequencing and annotation.</title>
        <authorList>
            <consortium name="The Broad Institute Genomics Platform"/>
            <consortium name="The Broad Institute Genome Sequencing Center for Infectious Disease"/>
            <person name="Wu L."/>
            <person name="Ma J."/>
        </authorList>
    </citation>
    <scope>NUCLEOTIDE SEQUENCE [LARGE SCALE GENOMIC DNA]</scope>
    <source>
        <strain evidence="3">CGMCC 1.16031</strain>
    </source>
</reference>
<keyword evidence="1" id="KW-0472">Membrane</keyword>
<organism evidence="2 3">
    <name type="scientific">Pseudobowmanella zhangzhouensis</name>
    <dbReference type="NCBI Taxonomy" id="1537679"/>
    <lineage>
        <taxon>Bacteria</taxon>
        <taxon>Pseudomonadati</taxon>
        <taxon>Pseudomonadota</taxon>
        <taxon>Gammaproteobacteria</taxon>
        <taxon>Alteromonadales</taxon>
        <taxon>Alteromonadaceae</taxon>
    </lineage>
</organism>
<keyword evidence="1" id="KW-0812">Transmembrane</keyword>
<evidence type="ECO:0000256" key="1">
    <source>
        <dbReference type="SAM" id="Phobius"/>
    </source>
</evidence>